<dbReference type="SUPFAM" id="SSF52540">
    <property type="entry name" value="P-loop containing nucleoside triphosphate hydrolases"/>
    <property type="match status" value="1"/>
</dbReference>
<comment type="caution">
    <text evidence="2">The sequence shown here is derived from an EMBL/GenBank/DDBJ whole genome shotgun (WGS) entry which is preliminary data.</text>
</comment>
<dbReference type="Proteomes" id="UP001266099">
    <property type="component" value="Unassembled WGS sequence"/>
</dbReference>
<evidence type="ECO:0000313" key="2">
    <source>
        <dbReference type="EMBL" id="MDR6939165.1"/>
    </source>
</evidence>
<dbReference type="Gene3D" id="3.40.50.300">
    <property type="entry name" value="P-loop containing nucleotide triphosphate hydrolases"/>
    <property type="match status" value="1"/>
</dbReference>
<sequence>MAKVKRENKALADLTKATIATLRQAKFPLIMPGSAELTQACETLLIQLQTRFLPQVTADAFPVVVVFGGSSGAGKSTLVNSILGTQITPASIIRPTTTEPVLVVHPDDAAAIKAHPLSEFTKVVVDENAIAGLVLVDAPDLDTINKKNQALSRRLLECADLWVFTTTAARYGDAIAWQTLELADQRGITCAVVLNRLPERAATAVREDLRKRLITADLAGSPLFVIPDYSPMEGLLQAQTVAEIKNWLVLLAQTTLAETVAARTMQALLPTLRAELKLLAEGIEAQANALTDLQDQAREAAAAPLMKLTTNARAGRFGQGAPTAAWLALASTGTPLAAMVGANGAKPSLLQRLRSNREKRDIAIRKLFDTVLAGIQAALFQALVTTQERIEREWENDVVDTKDFIASGKENVELLQITHTAIKQWQVLLKSIAQNSRRHCWLSSSGNAALIGSAAAGISGVMKLAVQFDLESDVRQARRALADCMTQAVEQIVAGYNAKLANIKLLDPTSLQLRAAEFADRI</sequence>
<proteinExistence type="predicted"/>
<dbReference type="PANTHER" id="PTHR42698:SF1">
    <property type="entry name" value="GTPASE ERA, MITOCHONDRIAL"/>
    <property type="match status" value="1"/>
</dbReference>
<gene>
    <name evidence="2" type="ORF">J2S36_000708</name>
</gene>
<dbReference type="PANTHER" id="PTHR42698">
    <property type="entry name" value="GTPASE ERA"/>
    <property type="match status" value="1"/>
</dbReference>
<accession>A0ABU1T2S6</accession>
<evidence type="ECO:0000313" key="3">
    <source>
        <dbReference type="Proteomes" id="UP001266099"/>
    </source>
</evidence>
<dbReference type="EMBL" id="JAVDUJ010000001">
    <property type="protein sequence ID" value="MDR6939165.1"/>
    <property type="molecule type" value="Genomic_DNA"/>
</dbReference>
<dbReference type="GO" id="GO:0005524">
    <property type="term" value="F:ATP binding"/>
    <property type="evidence" value="ECO:0007669"/>
    <property type="project" value="UniProtKB-KW"/>
</dbReference>
<dbReference type="InterPro" id="IPR027417">
    <property type="entry name" value="P-loop_NTPase"/>
</dbReference>
<evidence type="ECO:0000259" key="1">
    <source>
        <dbReference type="Pfam" id="PF01926"/>
    </source>
</evidence>
<dbReference type="InterPro" id="IPR006073">
    <property type="entry name" value="GTP-bd"/>
</dbReference>
<keyword evidence="2" id="KW-0547">Nucleotide-binding</keyword>
<name>A0ABU1T2S6_9ACTO</name>
<keyword evidence="2" id="KW-0067">ATP-binding</keyword>
<protein>
    <submittedName>
        <fullName evidence="2">Energy-coupling factor transporter ATP-binding protein EcfA2</fullName>
    </submittedName>
</protein>
<dbReference type="Pfam" id="PF01926">
    <property type="entry name" value="MMR_HSR1"/>
    <property type="match status" value="1"/>
</dbReference>
<dbReference type="RefSeq" id="WP_309955631.1">
    <property type="nucleotide sequence ID" value="NZ_JAVDUJ010000001.1"/>
</dbReference>
<dbReference type="CDD" id="cd00882">
    <property type="entry name" value="Ras_like_GTPase"/>
    <property type="match status" value="1"/>
</dbReference>
<keyword evidence="3" id="KW-1185">Reference proteome</keyword>
<dbReference type="InterPro" id="IPR005662">
    <property type="entry name" value="GTPase_Era-like"/>
</dbReference>
<reference evidence="2 3" key="1">
    <citation type="submission" date="2023-07" db="EMBL/GenBank/DDBJ databases">
        <title>Sequencing the genomes of 1000 actinobacteria strains.</title>
        <authorList>
            <person name="Klenk H.-P."/>
        </authorList>
    </citation>
    <scope>NUCLEOTIDE SEQUENCE [LARGE SCALE GENOMIC DNA]</scope>
    <source>
        <strain evidence="2 3">DSM 15539</strain>
    </source>
</reference>
<organism evidence="2 3">
    <name type="scientific">Arcanobacterium hippocoleae</name>
    <dbReference type="NCBI Taxonomy" id="149017"/>
    <lineage>
        <taxon>Bacteria</taxon>
        <taxon>Bacillati</taxon>
        <taxon>Actinomycetota</taxon>
        <taxon>Actinomycetes</taxon>
        <taxon>Actinomycetales</taxon>
        <taxon>Actinomycetaceae</taxon>
        <taxon>Arcanobacterium</taxon>
    </lineage>
</organism>
<feature type="domain" description="G" evidence="1">
    <location>
        <begin position="65"/>
        <end position="195"/>
    </location>
</feature>